<evidence type="ECO:0000313" key="1">
    <source>
        <dbReference type="EMBL" id="CAE0818365.1"/>
    </source>
</evidence>
<organism evidence="1">
    <name type="scientific">Eutreptiella gymnastica</name>
    <dbReference type="NCBI Taxonomy" id="73025"/>
    <lineage>
        <taxon>Eukaryota</taxon>
        <taxon>Discoba</taxon>
        <taxon>Euglenozoa</taxon>
        <taxon>Euglenida</taxon>
        <taxon>Spirocuta</taxon>
        <taxon>Euglenophyceae</taxon>
        <taxon>Eutreptiales</taxon>
        <taxon>Eutreptiaceae</taxon>
        <taxon>Eutreptiella</taxon>
    </lineage>
</organism>
<dbReference type="AlphaFoldDB" id="A0A7S4FXG8"/>
<protein>
    <submittedName>
        <fullName evidence="1">Uncharacterized protein</fullName>
    </submittedName>
</protein>
<proteinExistence type="predicted"/>
<sequence>MACPESYATRCLTYKTIVMDWFGPGLQLMAQRAANHMRTYKFEQTATTCPLKLLPPSQTLDMHILQEENIYNQLMVQGTKDPCKAFYLLYKDCNTCTEL</sequence>
<accession>A0A7S4FXG8</accession>
<dbReference type="EMBL" id="HBJA01084760">
    <property type="protein sequence ID" value="CAE0818365.1"/>
    <property type="molecule type" value="Transcribed_RNA"/>
</dbReference>
<gene>
    <name evidence="1" type="ORF">EGYM00163_LOCUS29533</name>
</gene>
<reference evidence="1" key="1">
    <citation type="submission" date="2021-01" db="EMBL/GenBank/DDBJ databases">
        <authorList>
            <person name="Corre E."/>
            <person name="Pelletier E."/>
            <person name="Niang G."/>
            <person name="Scheremetjew M."/>
            <person name="Finn R."/>
            <person name="Kale V."/>
            <person name="Holt S."/>
            <person name="Cochrane G."/>
            <person name="Meng A."/>
            <person name="Brown T."/>
            <person name="Cohen L."/>
        </authorList>
    </citation>
    <scope>NUCLEOTIDE SEQUENCE</scope>
    <source>
        <strain evidence="1">CCMP1594</strain>
    </source>
</reference>
<name>A0A7S4FXG8_9EUGL</name>